<dbReference type="GO" id="GO:0015297">
    <property type="term" value="F:antiporter activity"/>
    <property type="evidence" value="ECO:0007669"/>
    <property type="project" value="InterPro"/>
</dbReference>
<feature type="transmembrane region" description="Helical" evidence="8">
    <location>
        <begin position="104"/>
        <end position="127"/>
    </location>
</feature>
<dbReference type="InterPro" id="IPR006153">
    <property type="entry name" value="Cation/H_exchanger_TM"/>
</dbReference>
<comment type="subcellular location">
    <subcellularLocation>
        <location evidence="1">Membrane</location>
        <topology evidence="1">Multi-pass membrane protein</topology>
    </subcellularLocation>
</comment>
<dbReference type="PANTHER" id="PTHR32468:SF11">
    <property type="entry name" value="CATION_H+ EXCHANGER DOMAIN-CONTAINING PROTEIN"/>
    <property type="match status" value="1"/>
</dbReference>
<feature type="transmembrane region" description="Helical" evidence="8">
    <location>
        <begin position="300"/>
        <end position="316"/>
    </location>
</feature>
<feature type="domain" description="Cation/H+ exchanger transmembrane" evidence="9">
    <location>
        <begin position="24"/>
        <end position="415"/>
    </location>
</feature>
<dbReference type="Gene3D" id="1.20.1530.20">
    <property type="match status" value="1"/>
</dbReference>
<evidence type="ECO:0000313" key="10">
    <source>
        <dbReference type="EMBL" id="EFA77334.1"/>
    </source>
</evidence>
<feature type="transmembrane region" description="Helical" evidence="8">
    <location>
        <begin position="12"/>
        <end position="32"/>
    </location>
</feature>
<reference evidence="10 11" key="1">
    <citation type="journal article" date="2011" name="Genome Res.">
        <title>Phylogeny-wide analysis of social amoeba genomes highlights ancient origins for complex intercellular communication.</title>
        <authorList>
            <person name="Heidel A.J."/>
            <person name="Lawal H.M."/>
            <person name="Felder M."/>
            <person name="Schilde C."/>
            <person name="Helps N.R."/>
            <person name="Tunggal B."/>
            <person name="Rivero F."/>
            <person name="John U."/>
            <person name="Schleicher M."/>
            <person name="Eichinger L."/>
            <person name="Platzer M."/>
            <person name="Noegel A.A."/>
            <person name="Schaap P."/>
            <person name="Gloeckner G."/>
        </authorList>
    </citation>
    <scope>NUCLEOTIDE SEQUENCE [LARGE SCALE GENOMIC DNA]</scope>
    <source>
        <strain evidence="11">ATCC 26659 / Pp 5 / PN500</strain>
    </source>
</reference>
<feature type="transmembrane region" description="Helical" evidence="8">
    <location>
        <begin position="72"/>
        <end position="92"/>
    </location>
</feature>
<dbReference type="InParanoid" id="D3BMX2"/>
<feature type="compositionally biased region" description="Basic and acidic residues" evidence="7">
    <location>
        <begin position="840"/>
        <end position="849"/>
    </location>
</feature>
<evidence type="ECO:0000256" key="3">
    <source>
        <dbReference type="ARBA" id="ARBA00022692"/>
    </source>
</evidence>
<protein>
    <submittedName>
        <fullName evidence="10">Na+/H+ antiporter-like protein</fullName>
    </submittedName>
</protein>
<feature type="transmembrane region" description="Helical" evidence="8">
    <location>
        <begin position="133"/>
        <end position="155"/>
    </location>
</feature>
<keyword evidence="5" id="KW-0406">Ion transport</keyword>
<evidence type="ECO:0000256" key="2">
    <source>
        <dbReference type="ARBA" id="ARBA00022448"/>
    </source>
</evidence>
<dbReference type="GeneID" id="31368012"/>
<keyword evidence="6 8" id="KW-0472">Membrane</keyword>
<dbReference type="InterPro" id="IPR038770">
    <property type="entry name" value="Na+/solute_symporter_sf"/>
</dbReference>
<feature type="transmembrane region" description="Helical" evidence="8">
    <location>
        <begin position="39"/>
        <end position="60"/>
    </location>
</feature>
<comment type="caution">
    <text evidence="10">The sequence shown here is derived from an EMBL/GenBank/DDBJ whole genome shotgun (WGS) entry which is preliminary data.</text>
</comment>
<feature type="region of interest" description="Disordered" evidence="7">
    <location>
        <begin position="783"/>
        <end position="857"/>
    </location>
</feature>
<accession>D3BMX2</accession>
<dbReference type="OMA" id="INDICGW"/>
<dbReference type="EMBL" id="ADBJ01000043">
    <property type="protein sequence ID" value="EFA77334.1"/>
    <property type="molecule type" value="Genomic_DNA"/>
</dbReference>
<gene>
    <name evidence="10" type="ORF">PPL_12545</name>
</gene>
<dbReference type="AlphaFoldDB" id="D3BMX2"/>
<keyword evidence="11" id="KW-1185">Reference proteome</keyword>
<keyword evidence="2" id="KW-0813">Transport</keyword>
<feature type="transmembrane region" description="Helical" evidence="8">
    <location>
        <begin position="167"/>
        <end position="191"/>
    </location>
</feature>
<dbReference type="Proteomes" id="UP000001396">
    <property type="component" value="Unassembled WGS sequence"/>
</dbReference>
<dbReference type="PANTHER" id="PTHR32468">
    <property type="entry name" value="CATION/H + ANTIPORTER"/>
    <property type="match status" value="1"/>
</dbReference>
<dbReference type="InterPro" id="IPR050794">
    <property type="entry name" value="CPA2_transporter"/>
</dbReference>
<keyword evidence="4 8" id="KW-1133">Transmembrane helix</keyword>
<name>D3BMX2_HETP5</name>
<dbReference type="GO" id="GO:0016020">
    <property type="term" value="C:membrane"/>
    <property type="evidence" value="ECO:0007669"/>
    <property type="project" value="UniProtKB-SubCell"/>
</dbReference>
<dbReference type="STRING" id="670386.D3BMX2"/>
<sequence>MVQNVLSTDVALFLVQCLLIIILSRCVAWLFAKIQQPPVIAEIISGILLGPTALGKIPNFTSTLFPKASVSILYVFAQIGLIFFMFIIGLELDPTLFRSQIRQSLAISTVSIVFPFGLGLAASVYLAHIQDTAWTYSLGIFIGVALCITAFPVLARILASKKLLSTPIGILTIACAAINDICGWVLLGLSVSLAGSSNSLDTVWTLLASIGFVAVMLLVVRPILHKVTAMVYHVDPHADTTHPQSPSHLVMSGVVIVLFTASWATEVIGIHAMFGAFTLGAITPKTGGFNQAITEKIEDLVLVFLLPLYFVISGLRTDLTTLNTGESWIGVVVIISCACIGKIVGSGLVALLLGNNKRDSLSIGILMNTRGLVELIVLNLGLDFKIINIEVFGIMVLMAVFTTLMTSPLISMVMKKEKKSGSNDDFTVVLCTPSLNMGPALVDLGYTIGNKTVSTLRRKKMKKIYLLSVSEVNDRPSDFIGQIRKDISKSTYGHLIQQGIQMKLKVSFNSIVSDSDHLSKEIIHFTDNKNAKLLIVGEDVASMSSGRGGMISQGVQWSLFKNSTSHVGVFTDRSGFKSIPHRFRRVLLAYLGGKNYNDAESLDLANRMAETDGVHVTIVVFDNDFYWKHKQQTTDDFVKLPDSQSKMFDATPTTMLSPDGVDANQTHDPTPAAPTVKFHPQASLNASGSTSLGRTTEMYDPVKLQQYESHLESILNGKNKDKFSVIYKPKKHRQKVLLEMCVQYDLLVVPYEEKKQLNTTSPFTGFQVLPAIEMMKRSLSMVHLTGSRKTSDASHQHPHFEEMDSLDNHPVGDTNSKSSKADKIHSSTNNNNINNNHNDGLQKHADHENNSSSGEALSDLHASHDDVFDQHNPLKVSSDSEPFWHRCPISTLVIYHKDTIPALPSTDEVIEVNESDDVKQVDPPSPLSPSEVSSIPITPIGDTGRNENSLNPDDKPLQS</sequence>
<evidence type="ECO:0000256" key="6">
    <source>
        <dbReference type="ARBA" id="ARBA00023136"/>
    </source>
</evidence>
<dbReference type="Pfam" id="PF00999">
    <property type="entry name" value="Na_H_Exchanger"/>
    <property type="match status" value="1"/>
</dbReference>
<feature type="transmembrane region" description="Helical" evidence="8">
    <location>
        <begin position="203"/>
        <end position="224"/>
    </location>
</feature>
<organism evidence="10 11">
    <name type="scientific">Heterostelium pallidum (strain ATCC 26659 / Pp 5 / PN500)</name>
    <name type="common">Cellular slime mold</name>
    <name type="synonym">Polysphondylium pallidum</name>
    <dbReference type="NCBI Taxonomy" id="670386"/>
    <lineage>
        <taxon>Eukaryota</taxon>
        <taxon>Amoebozoa</taxon>
        <taxon>Evosea</taxon>
        <taxon>Eumycetozoa</taxon>
        <taxon>Dictyostelia</taxon>
        <taxon>Acytosteliales</taxon>
        <taxon>Acytosteliaceae</taxon>
        <taxon>Heterostelium</taxon>
    </lineage>
</organism>
<dbReference type="RefSeq" id="XP_020429463.1">
    <property type="nucleotide sequence ID" value="XM_020583276.1"/>
</dbReference>
<feature type="transmembrane region" description="Helical" evidence="8">
    <location>
        <begin position="360"/>
        <end position="380"/>
    </location>
</feature>
<dbReference type="GO" id="GO:1902600">
    <property type="term" value="P:proton transmembrane transport"/>
    <property type="evidence" value="ECO:0007669"/>
    <property type="project" value="InterPro"/>
</dbReference>
<evidence type="ECO:0000259" key="9">
    <source>
        <dbReference type="Pfam" id="PF00999"/>
    </source>
</evidence>
<evidence type="ECO:0000256" key="8">
    <source>
        <dbReference type="SAM" id="Phobius"/>
    </source>
</evidence>
<evidence type="ECO:0000256" key="7">
    <source>
        <dbReference type="SAM" id="MobiDB-lite"/>
    </source>
</evidence>
<proteinExistence type="predicted"/>
<evidence type="ECO:0000313" key="11">
    <source>
        <dbReference type="Proteomes" id="UP000001396"/>
    </source>
</evidence>
<evidence type="ECO:0000256" key="1">
    <source>
        <dbReference type="ARBA" id="ARBA00004141"/>
    </source>
</evidence>
<feature type="region of interest" description="Disordered" evidence="7">
    <location>
        <begin position="915"/>
        <end position="959"/>
    </location>
</feature>
<feature type="compositionally biased region" description="Basic and acidic residues" evidence="7">
    <location>
        <begin position="789"/>
        <end position="802"/>
    </location>
</feature>
<feature type="transmembrane region" description="Helical" evidence="8">
    <location>
        <begin position="328"/>
        <end position="353"/>
    </location>
</feature>
<feature type="transmembrane region" description="Helical" evidence="8">
    <location>
        <begin position="386"/>
        <end position="410"/>
    </location>
</feature>
<feature type="compositionally biased region" description="Low complexity" evidence="7">
    <location>
        <begin position="829"/>
        <end position="838"/>
    </location>
</feature>
<evidence type="ECO:0000256" key="5">
    <source>
        <dbReference type="ARBA" id="ARBA00023065"/>
    </source>
</evidence>
<evidence type="ECO:0000256" key="4">
    <source>
        <dbReference type="ARBA" id="ARBA00022989"/>
    </source>
</evidence>
<keyword evidence="3 8" id="KW-0812">Transmembrane</keyword>